<keyword evidence="7" id="KW-0479">Metal-binding</keyword>
<dbReference type="GO" id="GO:0009014">
    <property type="term" value="F:succinyl-diaminopimelate desuccinylase activity"/>
    <property type="evidence" value="ECO:0007669"/>
    <property type="project" value="UniProtKB-UniRule"/>
</dbReference>
<name>A0A916NLD0_9MICO</name>
<keyword evidence="17" id="KW-1185">Reference proteome</keyword>
<dbReference type="FunFam" id="3.30.70.360:FF:000011">
    <property type="entry name" value="Succinyl-diaminopimelate desuccinylase"/>
    <property type="match status" value="1"/>
</dbReference>
<protein>
    <recommendedName>
        <fullName evidence="5 14">Succinyl-diaminopimelate desuccinylase</fullName>
        <ecNumber evidence="5 14">3.5.1.18</ecNumber>
    </recommendedName>
</protein>
<keyword evidence="12" id="KW-0170">Cobalt</keyword>
<dbReference type="GO" id="GO:0009089">
    <property type="term" value="P:lysine biosynthetic process via diaminopimelate"/>
    <property type="evidence" value="ECO:0007669"/>
    <property type="project" value="UniProtKB-UniRule"/>
</dbReference>
<dbReference type="AlphaFoldDB" id="A0A916NLD0"/>
<evidence type="ECO:0000256" key="7">
    <source>
        <dbReference type="ARBA" id="ARBA00022723"/>
    </source>
</evidence>
<dbReference type="InterPro" id="IPR050072">
    <property type="entry name" value="Peptidase_M20A"/>
</dbReference>
<sequence length="366" mass="39209">MTSEAPSLDPSAGPVELTRQLCDIASVSGDERRIADAVERLLVHAPHLEVIRDGDTVVARTRLGRERRVVIAGHLDTVPINDNLPVRDERDPESGEAIIRGRGTVDMKAGVAVQLALALELDEPAFDLTWVWYDHEEVASELNGLGRALRNNPSLFAGDFAILGEPTNGGIEGGCNGTLRARVTMLGKRAHSARSWMGIDAIHRAAPLLQRLAEYTAETVTVDGLDYREGLNAVRISGGVAGNVIPDRCDIEVNYRFAPSRSADEAVAFVRDFFSDADEVEIVDLAPGARPGLDAELAQALVRAVGAPPRAKVGWTDVSRFSALGIPAVNLGPGDPSLAHADDERVPVAQIERTHLALGRWLTAAA</sequence>
<comment type="cofactor">
    <cofactor evidence="1">
        <name>Co(2+)</name>
        <dbReference type="ChEBI" id="CHEBI:48828"/>
    </cofactor>
</comment>
<keyword evidence="10" id="KW-0220">Diaminopimelate biosynthesis</keyword>
<feature type="domain" description="Peptidase M20 dimerisation" evidence="15">
    <location>
        <begin position="177"/>
        <end position="277"/>
    </location>
</feature>
<dbReference type="NCBIfam" id="TIGR01900">
    <property type="entry name" value="dapE-gram_pos"/>
    <property type="match status" value="1"/>
</dbReference>
<proteinExistence type="predicted"/>
<organism evidence="16 17">
    <name type="scientific">Leucobacter soli</name>
    <dbReference type="NCBI Taxonomy" id="2812850"/>
    <lineage>
        <taxon>Bacteria</taxon>
        <taxon>Bacillati</taxon>
        <taxon>Actinomycetota</taxon>
        <taxon>Actinomycetes</taxon>
        <taxon>Micrococcales</taxon>
        <taxon>Microbacteriaceae</taxon>
        <taxon>Leucobacter</taxon>
    </lineage>
</organism>
<evidence type="ECO:0000256" key="13">
    <source>
        <dbReference type="ARBA" id="ARBA00051301"/>
    </source>
</evidence>
<dbReference type="InterPro" id="IPR002933">
    <property type="entry name" value="Peptidase_M20"/>
</dbReference>
<comment type="caution">
    <text evidence="16">The sequence shown here is derived from an EMBL/GenBank/DDBJ whole genome shotgun (WGS) entry which is preliminary data.</text>
</comment>
<evidence type="ECO:0000256" key="4">
    <source>
        <dbReference type="ARBA" id="ARBA00011738"/>
    </source>
</evidence>
<dbReference type="PANTHER" id="PTHR43808">
    <property type="entry name" value="ACETYLORNITHINE DEACETYLASE"/>
    <property type="match status" value="1"/>
</dbReference>
<evidence type="ECO:0000256" key="9">
    <source>
        <dbReference type="ARBA" id="ARBA00022833"/>
    </source>
</evidence>
<dbReference type="GO" id="GO:0008777">
    <property type="term" value="F:acetylornithine deacetylase activity"/>
    <property type="evidence" value="ECO:0007669"/>
    <property type="project" value="TreeGrafter"/>
</dbReference>
<evidence type="ECO:0000256" key="2">
    <source>
        <dbReference type="ARBA" id="ARBA00001947"/>
    </source>
</evidence>
<dbReference type="GO" id="GO:0019877">
    <property type="term" value="P:diaminopimelate biosynthetic process"/>
    <property type="evidence" value="ECO:0007669"/>
    <property type="project" value="UniProtKB-KW"/>
</dbReference>
<dbReference type="InterPro" id="IPR010174">
    <property type="entry name" value="Succinyl-DAP_deSuclase_DapE"/>
</dbReference>
<accession>A0A916NLD0</accession>
<evidence type="ECO:0000256" key="12">
    <source>
        <dbReference type="ARBA" id="ARBA00023285"/>
    </source>
</evidence>
<evidence type="ECO:0000256" key="10">
    <source>
        <dbReference type="ARBA" id="ARBA00022915"/>
    </source>
</evidence>
<comment type="cofactor">
    <cofactor evidence="2">
        <name>Zn(2+)</name>
        <dbReference type="ChEBI" id="CHEBI:29105"/>
    </cofactor>
</comment>
<dbReference type="InterPro" id="IPR011650">
    <property type="entry name" value="Peptidase_M20_dimer"/>
</dbReference>
<keyword evidence="9" id="KW-0862">Zinc</keyword>
<dbReference type="GO" id="GO:0046872">
    <property type="term" value="F:metal ion binding"/>
    <property type="evidence" value="ECO:0007669"/>
    <property type="project" value="UniProtKB-KW"/>
</dbReference>
<evidence type="ECO:0000256" key="1">
    <source>
        <dbReference type="ARBA" id="ARBA00001941"/>
    </source>
</evidence>
<comment type="pathway">
    <text evidence="3">Amino-acid biosynthesis; L-lysine biosynthesis via DAP pathway; LL-2,6-diaminopimelate from (S)-tetrahydrodipicolinate (succinylase route): step 3/3.</text>
</comment>
<comment type="catalytic activity">
    <reaction evidence="13">
        <text>N-succinyl-(2S,6S)-2,6-diaminopimelate + H2O = (2S,6S)-2,6-diaminopimelate + succinate</text>
        <dbReference type="Rhea" id="RHEA:22608"/>
        <dbReference type="ChEBI" id="CHEBI:15377"/>
        <dbReference type="ChEBI" id="CHEBI:30031"/>
        <dbReference type="ChEBI" id="CHEBI:57609"/>
        <dbReference type="ChEBI" id="CHEBI:58087"/>
        <dbReference type="EC" id="3.5.1.18"/>
    </reaction>
</comment>
<evidence type="ECO:0000256" key="3">
    <source>
        <dbReference type="ARBA" id="ARBA00005130"/>
    </source>
</evidence>
<dbReference type="EC" id="3.5.1.18" evidence="5 14"/>
<evidence type="ECO:0000256" key="8">
    <source>
        <dbReference type="ARBA" id="ARBA00022801"/>
    </source>
</evidence>
<evidence type="ECO:0000313" key="16">
    <source>
        <dbReference type="EMBL" id="CAG7601160.1"/>
    </source>
</evidence>
<keyword evidence="11" id="KW-0457">Lysine biosynthesis</keyword>
<evidence type="ECO:0000256" key="14">
    <source>
        <dbReference type="NCBIfam" id="TIGR01900"/>
    </source>
</evidence>
<keyword evidence="8 16" id="KW-0378">Hydrolase</keyword>
<dbReference type="Pfam" id="PF01546">
    <property type="entry name" value="Peptidase_M20"/>
    <property type="match status" value="1"/>
</dbReference>
<dbReference type="Pfam" id="PF07687">
    <property type="entry name" value="M20_dimer"/>
    <property type="match status" value="1"/>
</dbReference>
<reference evidence="16" key="1">
    <citation type="submission" date="2021-06" db="EMBL/GenBank/DDBJ databases">
        <authorList>
            <person name="Criscuolo A."/>
        </authorList>
    </citation>
    <scope>NUCLEOTIDE SEQUENCE</scope>
    <source>
        <strain evidence="16">CIP111803</strain>
    </source>
</reference>
<dbReference type="RefSeq" id="WP_218114087.1">
    <property type="nucleotide sequence ID" value="NZ_CAJVAP010000004.1"/>
</dbReference>
<dbReference type="GO" id="GO:0006526">
    <property type="term" value="P:L-arginine biosynthetic process"/>
    <property type="evidence" value="ECO:0007669"/>
    <property type="project" value="TreeGrafter"/>
</dbReference>
<gene>
    <name evidence="16" type="primary">dapE_1</name>
    <name evidence="16" type="ORF">LEUCIP111803_00433</name>
</gene>
<dbReference type="PANTHER" id="PTHR43808:SF31">
    <property type="entry name" value="N-ACETYL-L-CITRULLINE DEACETYLASE"/>
    <property type="match status" value="1"/>
</dbReference>
<dbReference type="EMBL" id="CAJVAP010000004">
    <property type="protein sequence ID" value="CAG7601160.1"/>
    <property type="molecule type" value="Genomic_DNA"/>
</dbReference>
<evidence type="ECO:0000256" key="5">
    <source>
        <dbReference type="ARBA" id="ARBA00011921"/>
    </source>
</evidence>
<evidence type="ECO:0000256" key="11">
    <source>
        <dbReference type="ARBA" id="ARBA00023154"/>
    </source>
</evidence>
<evidence type="ECO:0000259" key="15">
    <source>
        <dbReference type="Pfam" id="PF07687"/>
    </source>
</evidence>
<evidence type="ECO:0000313" key="17">
    <source>
        <dbReference type="Proteomes" id="UP000693892"/>
    </source>
</evidence>
<evidence type="ECO:0000256" key="6">
    <source>
        <dbReference type="ARBA" id="ARBA00022605"/>
    </source>
</evidence>
<dbReference type="Proteomes" id="UP000693892">
    <property type="component" value="Unassembled WGS sequence"/>
</dbReference>
<comment type="subunit">
    <text evidence="4">Homodimer.</text>
</comment>
<keyword evidence="6" id="KW-0028">Amino-acid biosynthesis</keyword>